<dbReference type="Proteomes" id="UP000838160">
    <property type="component" value="Unassembled WGS sequence"/>
</dbReference>
<organism evidence="2 3">
    <name type="scientific">Vibrio hippocampi</name>
    <dbReference type="NCBI Taxonomy" id="654686"/>
    <lineage>
        <taxon>Bacteria</taxon>
        <taxon>Pseudomonadati</taxon>
        <taxon>Pseudomonadota</taxon>
        <taxon>Gammaproteobacteria</taxon>
        <taxon>Vibrionales</taxon>
        <taxon>Vibrionaceae</taxon>
        <taxon>Vibrio</taxon>
    </lineage>
</organism>
<proteinExistence type="predicted"/>
<dbReference type="EMBL" id="CAKLCM010000002">
    <property type="protein sequence ID" value="CAH0525557.1"/>
    <property type="molecule type" value="Genomic_DNA"/>
</dbReference>
<keyword evidence="1" id="KW-0732">Signal</keyword>
<evidence type="ECO:0000313" key="3">
    <source>
        <dbReference type="Proteomes" id="UP000838160"/>
    </source>
</evidence>
<reference evidence="2" key="1">
    <citation type="submission" date="2021-12" db="EMBL/GenBank/DDBJ databases">
        <authorList>
            <person name="Rodrigo-Torres L."/>
            <person name="Arahal R. D."/>
            <person name="Lucena T."/>
        </authorList>
    </citation>
    <scope>NUCLEOTIDE SEQUENCE</scope>
    <source>
        <strain evidence="2">CECT 8226</strain>
    </source>
</reference>
<dbReference type="RefSeq" id="WP_237484083.1">
    <property type="nucleotide sequence ID" value="NZ_CAKLCM010000002.1"/>
</dbReference>
<name>A0ABM8ZGF3_9VIBR</name>
<feature type="chain" id="PRO_5046575167" description="Peptidoglycan-binding protein CsiV" evidence="1">
    <location>
        <begin position="19"/>
        <end position="266"/>
    </location>
</feature>
<comment type="caution">
    <text evidence="2">The sequence shown here is derived from an EMBL/GenBank/DDBJ whole genome shotgun (WGS) entry which is preliminary data.</text>
</comment>
<dbReference type="InterPro" id="IPR021241">
    <property type="entry name" value="CsiV"/>
</dbReference>
<gene>
    <name evidence="2" type="ORF">VHP8226_01084</name>
</gene>
<accession>A0ABM8ZGF3</accession>
<sequence length="266" mass="29894">MKKLIPLLLLFVSLPSLAQRQFDIEVIIFKRATNPETTSESWPNQLPEIEFGRAGSLTNRQYTNSKGVTRLSSSSFQLNGQAQKLRNHAGYTVLVHEAWRQGDNGRASAPVFHIRAGRDFSASYNADGSEKGSSDNLSNPIDGVQEVAIDKPLYELDGKLQVYVQHYLFTEAQFDLKSPSTKEVIVEESITPELTSITVDNQYNGAPLADSTVVAGNLQAIEPKTEVFRFLKSYRLDQKRRMRSSETHYFDHPLMGMIVQVRRVGN</sequence>
<evidence type="ECO:0008006" key="4">
    <source>
        <dbReference type="Google" id="ProtNLM"/>
    </source>
</evidence>
<evidence type="ECO:0000313" key="2">
    <source>
        <dbReference type="EMBL" id="CAH0525557.1"/>
    </source>
</evidence>
<evidence type="ECO:0000256" key="1">
    <source>
        <dbReference type="SAM" id="SignalP"/>
    </source>
</evidence>
<dbReference type="Pfam" id="PF10972">
    <property type="entry name" value="CsiV"/>
    <property type="match status" value="1"/>
</dbReference>
<feature type="signal peptide" evidence="1">
    <location>
        <begin position="1"/>
        <end position="18"/>
    </location>
</feature>
<keyword evidence="3" id="KW-1185">Reference proteome</keyword>
<protein>
    <recommendedName>
        <fullName evidence="4">Peptidoglycan-binding protein CsiV</fullName>
    </recommendedName>
</protein>